<feature type="transmembrane region" description="Helical" evidence="1">
    <location>
        <begin position="112"/>
        <end position="129"/>
    </location>
</feature>
<feature type="non-terminal residue" evidence="2">
    <location>
        <position position="212"/>
    </location>
</feature>
<feature type="transmembrane region" description="Helical" evidence="1">
    <location>
        <begin position="48"/>
        <end position="67"/>
    </location>
</feature>
<reference evidence="2" key="1">
    <citation type="submission" date="2018-05" db="EMBL/GenBank/DDBJ databases">
        <authorList>
            <person name="Lanie J.A."/>
            <person name="Ng W.-L."/>
            <person name="Kazmierczak K.M."/>
            <person name="Andrzejewski T.M."/>
            <person name="Davidsen T.M."/>
            <person name="Wayne K.J."/>
            <person name="Tettelin H."/>
            <person name="Glass J.I."/>
            <person name="Rusch D."/>
            <person name="Podicherti R."/>
            <person name="Tsui H.-C.T."/>
            <person name="Winkler M.E."/>
        </authorList>
    </citation>
    <scope>NUCLEOTIDE SEQUENCE</scope>
</reference>
<sequence length="212" mass="24267">MLGRKQEINLKLNQITDGLVIVIAFWISHKLRYDNYGGIWPDDVKIPAFKDFIWIMSIIVPFTPLVLEITGYYHHPLQKTILLSLKQYAKTLIIIGVLIGGCVVFFQKGAQSRGVLILLTLIGGGMLLAKEYLLKKFIRRQVNLGKWQEEVILAGDVEEMKNFEDRLESELSFGLKVVKKINLENSESEDLVKSLHEYSVNRVFFAAKHVSF</sequence>
<name>A0A383AUP3_9ZZZZ</name>
<keyword evidence="1" id="KW-1133">Transmembrane helix</keyword>
<feature type="transmembrane region" description="Helical" evidence="1">
    <location>
        <begin position="12"/>
        <end position="28"/>
    </location>
</feature>
<organism evidence="2">
    <name type="scientific">marine metagenome</name>
    <dbReference type="NCBI Taxonomy" id="408172"/>
    <lineage>
        <taxon>unclassified sequences</taxon>
        <taxon>metagenomes</taxon>
        <taxon>ecological metagenomes</taxon>
    </lineage>
</organism>
<keyword evidence="1" id="KW-0812">Transmembrane</keyword>
<feature type="transmembrane region" description="Helical" evidence="1">
    <location>
        <begin position="88"/>
        <end position="106"/>
    </location>
</feature>
<gene>
    <name evidence="2" type="ORF">METZ01_LOCUS464286</name>
</gene>
<accession>A0A383AUP3</accession>
<evidence type="ECO:0000313" key="2">
    <source>
        <dbReference type="EMBL" id="SVE11432.1"/>
    </source>
</evidence>
<evidence type="ECO:0000256" key="1">
    <source>
        <dbReference type="SAM" id="Phobius"/>
    </source>
</evidence>
<protein>
    <submittedName>
        <fullName evidence="2">Uncharacterized protein</fullName>
    </submittedName>
</protein>
<keyword evidence="1" id="KW-0472">Membrane</keyword>
<dbReference type="EMBL" id="UINC01195045">
    <property type="protein sequence ID" value="SVE11432.1"/>
    <property type="molecule type" value="Genomic_DNA"/>
</dbReference>
<proteinExistence type="predicted"/>
<dbReference type="AlphaFoldDB" id="A0A383AUP3"/>